<dbReference type="KEGG" id="anr:Ana3638_01985"/>
<evidence type="ECO:0000259" key="2">
    <source>
        <dbReference type="Pfam" id="PF21258"/>
    </source>
</evidence>
<dbReference type="InterPro" id="IPR012334">
    <property type="entry name" value="Pectin_lyas_fold"/>
</dbReference>
<dbReference type="InterPro" id="IPR049169">
    <property type="entry name" value="Glyco_hydro_120_ins"/>
</dbReference>
<accession>A0A6P1TIG8</accession>
<proteinExistence type="predicted"/>
<dbReference type="Pfam" id="PF13229">
    <property type="entry name" value="Beta_helix"/>
    <property type="match status" value="1"/>
</dbReference>
<feature type="domain" description="Glycoside hydrolase 120 insertion" evidence="2">
    <location>
        <begin position="77"/>
        <end position="185"/>
    </location>
</feature>
<dbReference type="InterPro" id="IPR011050">
    <property type="entry name" value="Pectin_lyase_fold/virulence"/>
</dbReference>
<dbReference type="EMBL" id="CP048000">
    <property type="protein sequence ID" value="QHQ59716.1"/>
    <property type="molecule type" value="Genomic_DNA"/>
</dbReference>
<dbReference type="InterPro" id="IPR013780">
    <property type="entry name" value="Glyco_hydro_b"/>
</dbReference>
<keyword evidence="4" id="KW-1185">Reference proteome</keyword>
<gene>
    <name evidence="3" type="ORF">Ana3638_01985</name>
</gene>
<feature type="domain" description="Right handed beta helix" evidence="1">
    <location>
        <begin position="294"/>
        <end position="386"/>
    </location>
</feature>
<dbReference type="Gene3D" id="2.60.40.1180">
    <property type="entry name" value="Golgi alpha-mannosidase II"/>
    <property type="match status" value="1"/>
</dbReference>
<dbReference type="Pfam" id="PF21258">
    <property type="entry name" value="Glyco_hydro_120_ins"/>
    <property type="match status" value="1"/>
</dbReference>
<organism evidence="3 4">
    <name type="scientific">Anaerocolumna sedimenticola</name>
    <dbReference type="NCBI Taxonomy" id="2696063"/>
    <lineage>
        <taxon>Bacteria</taxon>
        <taxon>Bacillati</taxon>
        <taxon>Bacillota</taxon>
        <taxon>Clostridia</taxon>
        <taxon>Lachnospirales</taxon>
        <taxon>Lachnospiraceae</taxon>
        <taxon>Anaerocolumna</taxon>
    </lineage>
</organism>
<sequence length="670" mass="75698">MKIYVSSKARGGDGTKEYPMNSIAQAARFARPGDEVIVAPGIYREYVDPAFAGTEEQRIIYRSEVKNGAVISGAERVRTWIRYQGTVWTARVPNGIFGTYNPYTVEIFGDWYDAIKPVHTGEVYLNDKSLYETDTLEEVLNPTSCSGSWDQPGSLYKWYTKQDGNHTVLYANFHDFDPNTENVEINVRRNCFYPSKEGIGYITLAGFAVTKAATQWAPPTAYQEGMVGPHWSKGWIIEDCEISHSKCSGISLGKYLQPNNDNKWAIKHTKTGTQTERDAICQAQREGWTKEKIGSHIIRRCNIHDCGQTGIVGHLGGVFSVIEDNDIHHINNKQDLAGAEIGGIKMHAAIDVIIRRNRFHHCTRGLWLDWQAQGTRVTQNLFYANTPPDGTVMSEHLSVAEDLFIEVSHGPSLVDNNIMLSDVAGRFCTQGIALVHNLIAGSFVGVGSGVDNGGKKFPSPRYTPYHVPHRTEVEGFMTILHGDARFYNNVFVQQPVRQLLVDYARERHLDSLDQMNYITGTKPYDGYPDAETYFAKFREDNYKIREERDKYYDHLPVYAGGNIYFNGAEPYDGEKDYVKDDLHQIELQLVEEKDGIFLKTNLFQYLPDSTNEVITTEILGEAFEPEEKFEHPDGSPITFNEDYQGKHRGIHPVSGPFEITKEMNVNVVPV</sequence>
<dbReference type="SUPFAM" id="SSF51126">
    <property type="entry name" value="Pectin lyase-like"/>
    <property type="match status" value="1"/>
</dbReference>
<protein>
    <submittedName>
        <fullName evidence="3">Uncharacterized protein</fullName>
    </submittedName>
</protein>
<dbReference type="RefSeq" id="WP_161836552.1">
    <property type="nucleotide sequence ID" value="NZ_CP048000.1"/>
</dbReference>
<evidence type="ECO:0000313" key="3">
    <source>
        <dbReference type="EMBL" id="QHQ59716.1"/>
    </source>
</evidence>
<name>A0A6P1TIG8_9FIRM</name>
<dbReference type="Gene3D" id="2.160.20.10">
    <property type="entry name" value="Single-stranded right-handed beta-helix, Pectin lyase-like"/>
    <property type="match status" value="1"/>
</dbReference>
<dbReference type="AlphaFoldDB" id="A0A6P1TIG8"/>
<evidence type="ECO:0000259" key="1">
    <source>
        <dbReference type="Pfam" id="PF13229"/>
    </source>
</evidence>
<reference evidence="3 4" key="1">
    <citation type="submission" date="2020-01" db="EMBL/GenBank/DDBJ databases">
        <title>Genome analysis of Anaerocolumna sp. CBA3638.</title>
        <authorList>
            <person name="Kim J."/>
            <person name="Roh S.W."/>
        </authorList>
    </citation>
    <scope>NUCLEOTIDE SEQUENCE [LARGE SCALE GENOMIC DNA]</scope>
    <source>
        <strain evidence="3 4">CBA3638</strain>
    </source>
</reference>
<dbReference type="Proteomes" id="UP000464314">
    <property type="component" value="Chromosome"/>
</dbReference>
<evidence type="ECO:0000313" key="4">
    <source>
        <dbReference type="Proteomes" id="UP000464314"/>
    </source>
</evidence>
<dbReference type="InterPro" id="IPR039448">
    <property type="entry name" value="Beta_helix"/>
</dbReference>